<evidence type="ECO:0000256" key="6">
    <source>
        <dbReference type="ARBA" id="ARBA00022723"/>
    </source>
</evidence>
<dbReference type="PROSITE" id="PS50939">
    <property type="entry name" value="CYTOCHROME_B561"/>
    <property type="match status" value="1"/>
</dbReference>
<keyword evidence="14" id="KW-1185">Reference proteome</keyword>
<dbReference type="PANTHER" id="PTHR15422:SF9">
    <property type="entry name" value="TRANSMEMBRANE REDUCTASE CYB561D1-RELATED"/>
    <property type="match status" value="1"/>
</dbReference>
<dbReference type="KEGG" id="gsh:117347397"/>
<dbReference type="EC" id="7.2.1.3" evidence="11"/>
<comment type="cofactor">
    <cofactor evidence="1">
        <name>heme b</name>
        <dbReference type="ChEBI" id="CHEBI:60344"/>
    </cofactor>
</comment>
<feature type="transmembrane region" description="Helical" evidence="12">
    <location>
        <begin position="161"/>
        <end position="184"/>
    </location>
</feature>
<feature type="transmembrane region" description="Helical" evidence="12">
    <location>
        <begin position="125"/>
        <end position="149"/>
    </location>
</feature>
<evidence type="ECO:0000256" key="2">
    <source>
        <dbReference type="ARBA" id="ARBA00004141"/>
    </source>
</evidence>
<evidence type="ECO:0000256" key="1">
    <source>
        <dbReference type="ARBA" id="ARBA00001970"/>
    </source>
</evidence>
<evidence type="ECO:0000256" key="10">
    <source>
        <dbReference type="ARBA" id="ARBA00023136"/>
    </source>
</evidence>
<protein>
    <recommendedName>
        <fullName evidence="11">ascorbate ferrireductase (transmembrane)</fullName>
        <ecNumber evidence="11">7.2.1.3</ecNumber>
    </recommendedName>
</protein>
<dbReference type="FunCoup" id="A0A6P8PHG6">
    <property type="interactions" value="185"/>
</dbReference>
<dbReference type="GO" id="GO:0140575">
    <property type="term" value="F:transmembrane monodehydroascorbate reductase activity"/>
    <property type="evidence" value="ECO:0007669"/>
    <property type="project" value="InterPro"/>
</dbReference>
<keyword evidence="3" id="KW-0813">Transport</keyword>
<evidence type="ECO:0000256" key="8">
    <source>
        <dbReference type="ARBA" id="ARBA00022989"/>
    </source>
</evidence>
<keyword evidence="7" id="KW-0249">Electron transport</keyword>
<organism evidence="14 15">
    <name type="scientific">Geotrypetes seraphini</name>
    <name type="common">Gaboon caecilian</name>
    <name type="synonym">Caecilia seraphini</name>
    <dbReference type="NCBI Taxonomy" id="260995"/>
    <lineage>
        <taxon>Eukaryota</taxon>
        <taxon>Metazoa</taxon>
        <taxon>Chordata</taxon>
        <taxon>Craniata</taxon>
        <taxon>Vertebrata</taxon>
        <taxon>Euteleostomi</taxon>
        <taxon>Amphibia</taxon>
        <taxon>Gymnophiona</taxon>
        <taxon>Geotrypetes</taxon>
    </lineage>
</organism>
<evidence type="ECO:0000313" key="14">
    <source>
        <dbReference type="Proteomes" id="UP000515159"/>
    </source>
</evidence>
<evidence type="ECO:0000256" key="5">
    <source>
        <dbReference type="ARBA" id="ARBA00022692"/>
    </source>
</evidence>
<keyword evidence="10 12" id="KW-0472">Membrane</keyword>
<dbReference type="CDD" id="cd08761">
    <property type="entry name" value="Cyt_b561_CYB561D2_like"/>
    <property type="match status" value="1"/>
</dbReference>
<evidence type="ECO:0000256" key="11">
    <source>
        <dbReference type="ARBA" id="ARBA00024225"/>
    </source>
</evidence>
<proteinExistence type="predicted"/>
<evidence type="ECO:0000256" key="12">
    <source>
        <dbReference type="SAM" id="Phobius"/>
    </source>
</evidence>
<evidence type="ECO:0000259" key="13">
    <source>
        <dbReference type="PROSITE" id="PS50939"/>
    </source>
</evidence>
<reference evidence="15" key="1">
    <citation type="submission" date="2025-08" db="UniProtKB">
        <authorList>
            <consortium name="RefSeq"/>
        </authorList>
    </citation>
    <scope>IDENTIFICATION</scope>
</reference>
<dbReference type="Gene3D" id="1.20.120.1770">
    <property type="match status" value="1"/>
</dbReference>
<dbReference type="RefSeq" id="XP_033774158.1">
    <property type="nucleotide sequence ID" value="XM_033918267.1"/>
</dbReference>
<keyword evidence="5 12" id="KW-0812">Transmembrane</keyword>
<dbReference type="GO" id="GO:0140571">
    <property type="term" value="F:transmembrane ascorbate ferrireductase activity"/>
    <property type="evidence" value="ECO:0007669"/>
    <property type="project" value="UniProtKB-EC"/>
</dbReference>
<name>A0A6P8PHG6_GEOSA</name>
<comment type="subcellular location">
    <subcellularLocation>
        <location evidence="2">Membrane</location>
        <topology evidence="2">Multi-pass membrane protein</topology>
    </subcellularLocation>
</comment>
<feature type="domain" description="Cytochrome b561" evidence="13">
    <location>
        <begin position="20"/>
        <end position="223"/>
    </location>
</feature>
<sequence length="228" mass="25439">MSPRGAPQLPAGNESPARRLARSLPALLAHLLPITFTAFLLLLSRPGTSLFSWHPFFMALAFCFCLTEAILLLSPENSPFCFCSRNAKVQLHWIGQSFVILFAAAGFIFIVSSKNRSEQQHFTSWHSILGTITIAATCGQALCGVFLLFPKLVKLSAVARLKLYHVTYGLIIYLFATFTVLLGVCSDWFQAQIKGVLWYICLLLPLFPALMIMNQVLNVYLPKKKLQI</sequence>
<dbReference type="GeneID" id="117347397"/>
<gene>
    <name evidence="15" type="primary">LOC117347397</name>
</gene>
<evidence type="ECO:0000256" key="7">
    <source>
        <dbReference type="ARBA" id="ARBA00022982"/>
    </source>
</evidence>
<dbReference type="GO" id="GO:0016020">
    <property type="term" value="C:membrane"/>
    <property type="evidence" value="ECO:0007669"/>
    <property type="project" value="UniProtKB-SubCell"/>
</dbReference>
<dbReference type="InParanoid" id="A0A6P8PHG6"/>
<accession>A0A6P8PHG6</accession>
<keyword evidence="8 12" id="KW-1133">Transmembrane helix</keyword>
<evidence type="ECO:0000256" key="3">
    <source>
        <dbReference type="ARBA" id="ARBA00022448"/>
    </source>
</evidence>
<feature type="transmembrane region" description="Helical" evidence="12">
    <location>
        <begin position="196"/>
        <end position="221"/>
    </location>
</feature>
<dbReference type="Pfam" id="PF03188">
    <property type="entry name" value="Cytochrom_B561"/>
    <property type="match status" value="1"/>
</dbReference>
<dbReference type="SMART" id="SM00665">
    <property type="entry name" value="B561"/>
    <property type="match status" value="1"/>
</dbReference>
<dbReference type="GO" id="GO:0046872">
    <property type="term" value="F:metal ion binding"/>
    <property type="evidence" value="ECO:0007669"/>
    <property type="project" value="UniProtKB-KW"/>
</dbReference>
<dbReference type="Proteomes" id="UP000515159">
    <property type="component" value="Chromosome 13"/>
</dbReference>
<keyword evidence="9" id="KW-0408">Iron</keyword>
<dbReference type="InterPro" id="IPR006593">
    <property type="entry name" value="Cyt_b561/ferric_Rdtase_TM"/>
</dbReference>
<evidence type="ECO:0000256" key="4">
    <source>
        <dbReference type="ARBA" id="ARBA00022617"/>
    </source>
</evidence>
<feature type="transmembrane region" description="Helical" evidence="12">
    <location>
        <begin position="93"/>
        <end position="113"/>
    </location>
</feature>
<dbReference type="InterPro" id="IPR045150">
    <property type="entry name" value="CYB561D1/2"/>
</dbReference>
<feature type="transmembrane region" description="Helical" evidence="12">
    <location>
        <begin position="24"/>
        <end position="43"/>
    </location>
</feature>
<dbReference type="AlphaFoldDB" id="A0A6P8PHG6"/>
<keyword evidence="4" id="KW-0349">Heme</keyword>
<keyword evidence="6" id="KW-0479">Metal-binding</keyword>
<evidence type="ECO:0000313" key="15">
    <source>
        <dbReference type="RefSeq" id="XP_033774158.1"/>
    </source>
</evidence>
<dbReference type="PANTHER" id="PTHR15422">
    <property type="entry name" value="OS05G0565100 PROTEIN"/>
    <property type="match status" value="1"/>
</dbReference>
<evidence type="ECO:0000256" key="9">
    <source>
        <dbReference type="ARBA" id="ARBA00023004"/>
    </source>
</evidence>
<feature type="transmembrane region" description="Helical" evidence="12">
    <location>
        <begin position="55"/>
        <end position="73"/>
    </location>
</feature>